<dbReference type="EMBL" id="ML737146">
    <property type="protein sequence ID" value="KAE8340667.1"/>
    <property type="molecule type" value="Genomic_DNA"/>
</dbReference>
<dbReference type="Proteomes" id="UP000325558">
    <property type="component" value="Unassembled WGS sequence"/>
</dbReference>
<sequence length="99" mass="10666">MSDIFDMGSTPMCVLSYRLRQLCMRSHPGQISVGLLALQLVVHTGIVSLVNATVVNITHPMIGSVRLLRPKSGSPPLGEIPRTADLHCLSLSYPGGQAW</sequence>
<dbReference type="AlphaFoldDB" id="A0A5N6Y5D6"/>
<proteinExistence type="predicted"/>
<protein>
    <submittedName>
        <fullName evidence="1">Uncharacterized protein</fullName>
    </submittedName>
</protein>
<organism evidence="1">
    <name type="scientific">Aspergillus arachidicola</name>
    <dbReference type="NCBI Taxonomy" id="656916"/>
    <lineage>
        <taxon>Eukaryota</taxon>
        <taxon>Fungi</taxon>
        <taxon>Dikarya</taxon>
        <taxon>Ascomycota</taxon>
        <taxon>Pezizomycotina</taxon>
        <taxon>Eurotiomycetes</taxon>
        <taxon>Eurotiomycetidae</taxon>
        <taxon>Eurotiales</taxon>
        <taxon>Aspergillaceae</taxon>
        <taxon>Aspergillus</taxon>
        <taxon>Aspergillus subgen. Circumdati</taxon>
    </lineage>
</organism>
<evidence type="ECO:0000313" key="1">
    <source>
        <dbReference type="EMBL" id="KAE8340667.1"/>
    </source>
</evidence>
<accession>A0A5N6Y5D6</accession>
<name>A0A5N6Y5D6_9EURO</name>
<gene>
    <name evidence="1" type="ORF">BDV24DRAFT_133604</name>
</gene>
<reference evidence="1" key="1">
    <citation type="submission" date="2019-04" db="EMBL/GenBank/DDBJ databases">
        <title>Friends and foes A comparative genomics study of 23 Aspergillus species from section Flavi.</title>
        <authorList>
            <consortium name="DOE Joint Genome Institute"/>
            <person name="Kjaerbolling I."/>
            <person name="Vesth T."/>
            <person name="Frisvad J.C."/>
            <person name="Nybo J.L."/>
            <person name="Theobald S."/>
            <person name="Kildgaard S."/>
            <person name="Isbrandt T."/>
            <person name="Kuo A."/>
            <person name="Sato A."/>
            <person name="Lyhne E.K."/>
            <person name="Kogle M.E."/>
            <person name="Wiebenga A."/>
            <person name="Kun R.S."/>
            <person name="Lubbers R.J."/>
            <person name="Makela M.R."/>
            <person name="Barry K."/>
            <person name="Chovatia M."/>
            <person name="Clum A."/>
            <person name="Daum C."/>
            <person name="Haridas S."/>
            <person name="He G."/>
            <person name="LaButti K."/>
            <person name="Lipzen A."/>
            <person name="Mondo S."/>
            <person name="Riley R."/>
            <person name="Salamov A."/>
            <person name="Simmons B.A."/>
            <person name="Magnuson J.K."/>
            <person name="Henrissat B."/>
            <person name="Mortensen U.H."/>
            <person name="Larsen T.O."/>
            <person name="Devries R.P."/>
            <person name="Grigoriev I.V."/>
            <person name="Machida M."/>
            <person name="Baker S.E."/>
            <person name="Andersen M.R."/>
        </authorList>
    </citation>
    <scope>NUCLEOTIDE SEQUENCE</scope>
    <source>
        <strain evidence="1">CBS 117612</strain>
    </source>
</reference>